<proteinExistence type="predicted"/>
<dbReference type="GO" id="GO:0016787">
    <property type="term" value="F:hydrolase activity"/>
    <property type="evidence" value="ECO:0007669"/>
    <property type="project" value="UniProtKB-KW"/>
</dbReference>
<evidence type="ECO:0000259" key="1">
    <source>
        <dbReference type="Pfam" id="PF03537"/>
    </source>
</evidence>
<dbReference type="Proteomes" id="UP000295764">
    <property type="component" value="Unassembled WGS sequence"/>
</dbReference>
<sequence length="342" mass="36504">MWLAQSPQQRSLGTFGRCSIIDRAGKLTWSGVRGVRTTHEAIGASSTSIIACEDSEVRDRTLLLTVATVAVAVIGLSGCAAAAPSSSSPASSSSTSDAAYANLPTSGIPDYQLGGGYTPPGGVTIVERDSTDRPAPGKYGICYVNGFQTQPEDADAWLDDHSSAVLRDDDGDPVSDPGWPDEMLLDTRTPAKRAEIVKVLTTSIARCADRGFDAVEFDNLDSWTRSDGVLTRSGNLALAAALVRVGHEHGLAVGQKNTPQLGASGRKTTGFDFVVAEECVHYQECSAYTNAYGKHVIDVEYSDETDRSWASVCADDDRPAMTILRDRDLVTPSDDDYVFEHC</sequence>
<dbReference type="PANTHER" id="PTHR35273:SF2">
    <property type="entry name" value="ALPHA-GALACTOSIDASE"/>
    <property type="match status" value="1"/>
</dbReference>
<dbReference type="EMBL" id="SNVW01000003">
    <property type="protein sequence ID" value="TDN45339.1"/>
    <property type="molecule type" value="Genomic_DNA"/>
</dbReference>
<protein>
    <submittedName>
        <fullName evidence="2">Glycosyl hydrolase family 114</fullName>
    </submittedName>
</protein>
<gene>
    <name evidence="2" type="ORF">EDF64_103263</name>
</gene>
<dbReference type="InterPro" id="IPR017853">
    <property type="entry name" value="GH"/>
</dbReference>
<evidence type="ECO:0000313" key="3">
    <source>
        <dbReference type="Proteomes" id="UP000295764"/>
    </source>
</evidence>
<dbReference type="AlphaFoldDB" id="A0A4R6DM28"/>
<dbReference type="Pfam" id="PF03537">
    <property type="entry name" value="Glyco_hydro_114"/>
    <property type="match status" value="1"/>
</dbReference>
<name>A0A4R6DM28_9MICO</name>
<comment type="caution">
    <text evidence="2">The sequence shown here is derived from an EMBL/GenBank/DDBJ whole genome shotgun (WGS) entry which is preliminary data.</text>
</comment>
<organism evidence="2 3">
    <name type="scientific">Curtobacterium flaccumfaciens</name>
    <dbReference type="NCBI Taxonomy" id="2035"/>
    <lineage>
        <taxon>Bacteria</taxon>
        <taxon>Bacillati</taxon>
        <taxon>Actinomycetota</taxon>
        <taxon>Actinomycetes</taxon>
        <taxon>Micrococcales</taxon>
        <taxon>Microbacteriaceae</taxon>
        <taxon>Curtobacterium</taxon>
    </lineage>
</organism>
<evidence type="ECO:0000313" key="2">
    <source>
        <dbReference type="EMBL" id="TDN45339.1"/>
    </source>
</evidence>
<dbReference type="InterPro" id="IPR013785">
    <property type="entry name" value="Aldolase_TIM"/>
</dbReference>
<reference evidence="2 3" key="1">
    <citation type="submission" date="2019-03" db="EMBL/GenBank/DDBJ databases">
        <title>Genomic analyses of the natural microbiome of Caenorhabditis elegans.</title>
        <authorList>
            <person name="Samuel B."/>
        </authorList>
    </citation>
    <scope>NUCLEOTIDE SEQUENCE [LARGE SCALE GENOMIC DNA]</scope>
    <source>
        <strain evidence="2 3">JUb65</strain>
    </source>
</reference>
<dbReference type="InterPro" id="IPR004352">
    <property type="entry name" value="GH114_TIM-barrel"/>
</dbReference>
<feature type="domain" description="Glycoside-hydrolase family GH114 TIM-barrel" evidence="1">
    <location>
        <begin position="110"/>
        <end position="330"/>
    </location>
</feature>
<accession>A0A4R6DM28</accession>
<dbReference type="Gene3D" id="3.20.20.70">
    <property type="entry name" value="Aldolase class I"/>
    <property type="match status" value="1"/>
</dbReference>
<keyword evidence="2" id="KW-0378">Hydrolase</keyword>
<dbReference type="SUPFAM" id="SSF51445">
    <property type="entry name" value="(Trans)glycosidases"/>
    <property type="match status" value="1"/>
</dbReference>
<dbReference type="PANTHER" id="PTHR35273">
    <property type="entry name" value="ALPHA-1,4 POLYGALACTOSAMINIDASE, PUTATIVE (AFU_ORTHOLOGUE AFUA_3G07890)-RELATED"/>
    <property type="match status" value="1"/>
</dbReference>